<dbReference type="EMBL" id="BLJE01000001">
    <property type="protein sequence ID" value="GFE63796.1"/>
    <property type="molecule type" value="Genomic_DNA"/>
</dbReference>
<feature type="signal peptide" evidence="1">
    <location>
        <begin position="1"/>
        <end position="25"/>
    </location>
</feature>
<proteinExistence type="predicted"/>
<evidence type="ECO:0000313" key="3">
    <source>
        <dbReference type="Proteomes" id="UP000436822"/>
    </source>
</evidence>
<gene>
    <name evidence="2" type="ORF">KIN_08700</name>
</gene>
<protein>
    <recommendedName>
        <fullName evidence="4">Lipoprotein with Yx(FWY)xxD motif</fullName>
    </recommendedName>
</protein>
<reference evidence="2 3" key="1">
    <citation type="submission" date="2019-12" db="EMBL/GenBank/DDBJ databases">
        <title>Litoreibacter badius sp. nov., a novel bacteriochlorophyll a-containing bacterium in the genus Litoreibacter.</title>
        <authorList>
            <person name="Kanamuro M."/>
            <person name="Takabe Y."/>
            <person name="Mori K."/>
            <person name="Takaichi S."/>
            <person name="Hanada S."/>
        </authorList>
    </citation>
    <scope>NUCLEOTIDE SEQUENCE [LARGE SCALE GENOMIC DNA]</scope>
    <source>
        <strain evidence="2 3">K6</strain>
    </source>
</reference>
<dbReference type="InterPro" id="IPR005297">
    <property type="entry name" value="Lipoprotein_repeat"/>
</dbReference>
<dbReference type="Proteomes" id="UP000436822">
    <property type="component" value="Unassembled WGS sequence"/>
</dbReference>
<evidence type="ECO:0000256" key="1">
    <source>
        <dbReference type="SAM" id="SignalP"/>
    </source>
</evidence>
<accession>A0A6N6JCB2</accession>
<feature type="chain" id="PRO_5027108739" description="Lipoprotein with Yx(FWY)xxD motif" evidence="1">
    <location>
        <begin position="26"/>
        <end position="125"/>
    </location>
</feature>
<keyword evidence="1" id="KW-0732">Signal</keyword>
<dbReference type="PANTHER" id="PTHR39335">
    <property type="entry name" value="BLL4220 PROTEIN"/>
    <property type="match status" value="1"/>
</dbReference>
<dbReference type="RefSeq" id="WP_159804694.1">
    <property type="nucleotide sequence ID" value="NZ_BLJE01000001.1"/>
</dbReference>
<dbReference type="OrthoDB" id="9800666at2"/>
<comment type="caution">
    <text evidence="2">The sequence shown here is derived from an EMBL/GenBank/DDBJ whole genome shotgun (WGS) entry which is preliminary data.</text>
</comment>
<dbReference type="Pfam" id="PF03640">
    <property type="entry name" value="Lipoprotein_15"/>
    <property type="match status" value="2"/>
</dbReference>
<name>A0A6N6JCB2_9RHOB</name>
<dbReference type="PIRSF" id="PIRSF029720">
    <property type="entry name" value="UCP029720"/>
    <property type="match status" value="1"/>
</dbReference>
<dbReference type="AlphaFoldDB" id="A0A6N6JCB2"/>
<evidence type="ECO:0000313" key="2">
    <source>
        <dbReference type="EMBL" id="GFE63796.1"/>
    </source>
</evidence>
<dbReference type="GO" id="GO:0043448">
    <property type="term" value="P:alkane catabolic process"/>
    <property type="evidence" value="ECO:0007669"/>
    <property type="project" value="TreeGrafter"/>
</dbReference>
<dbReference type="InterPro" id="IPR014558">
    <property type="entry name" value="UCP029720"/>
</dbReference>
<evidence type="ECO:0008006" key="4">
    <source>
        <dbReference type="Google" id="ProtNLM"/>
    </source>
</evidence>
<organism evidence="2 3">
    <name type="scientific">Litoreibacter roseus</name>
    <dbReference type="NCBI Taxonomy" id="2601869"/>
    <lineage>
        <taxon>Bacteria</taxon>
        <taxon>Pseudomonadati</taxon>
        <taxon>Pseudomonadota</taxon>
        <taxon>Alphaproteobacteria</taxon>
        <taxon>Rhodobacterales</taxon>
        <taxon>Roseobacteraceae</taxon>
        <taxon>Litoreibacter</taxon>
    </lineage>
</organism>
<sequence length="125" mass="13045">MTRTFIAAIAATTVLGAAVSAQTLGAVNSEIGKVIVSAKTGMTLYTFRKDAKNTSNCYNDCAQAWPPFTAAASAEAKGALGIIGRKDGTRQWTLNGQPLYFWAGDAKRGDVTGDGVGGVWDAVRN</sequence>
<keyword evidence="3" id="KW-1185">Reference proteome</keyword>
<dbReference type="PANTHER" id="PTHR39335:SF1">
    <property type="entry name" value="BLL4220 PROTEIN"/>
    <property type="match status" value="1"/>
</dbReference>